<feature type="transmembrane region" description="Helical" evidence="6">
    <location>
        <begin position="68"/>
        <end position="83"/>
    </location>
</feature>
<dbReference type="VEuPathDB" id="FungiDB:MFRU_002g01230"/>
<feature type="transmembrane region" description="Helical" evidence="6">
    <location>
        <begin position="90"/>
        <end position="107"/>
    </location>
</feature>
<dbReference type="PANTHER" id="PTHR43791:SF36">
    <property type="entry name" value="TRANSPORTER, PUTATIVE (AFU_ORTHOLOGUE AFUA_6G08340)-RELATED"/>
    <property type="match status" value="1"/>
</dbReference>
<feature type="transmembrane region" description="Helical" evidence="6">
    <location>
        <begin position="178"/>
        <end position="201"/>
    </location>
</feature>
<keyword evidence="5 6" id="KW-0472">Membrane</keyword>
<sequence length="474" mass="52458">MISSEDLEKSTNSSPQIYPPSSTIYLLLPYIWWQLDDFFIGQARTAGLATNFQLAQIDSEELYTDTKFVLFAFAWTLLLWQISNINIRKLALLITTLQTFLVFAQVAAPSIEILLVVRSLLGIGGAIFPGALLLAISKLPRRKLATTIAIFVAVSPAEIVVAGPLLSVLVSFMKDLSILSWQTIFAIDGIIGLAVIFTLWVKLPLAVSTPPSTKFSCPIDSTSWKRKFLNFFDPKSFIFVIMFICCNLATAAAPCYLAAHHRISFVSMPYFFFTVVSDLAPSSHLIFNLLTIFPYLISITTTFIVARISDKRQIRGYFVATCGLVSAAGFATMSLIAMYNWNLWFSFFAIFPACIGSCGAMTTILSWALSSERSGFRQGLLLSILLGAAQLAVIFSPAGVKPWWRAEDEPAHPRGLGASAALMGLCALLALVLRAYLMWKNSDSRREDHLYVPVEAEDALDDMIEEKIVDRYVV</sequence>
<evidence type="ECO:0008006" key="9">
    <source>
        <dbReference type="Google" id="ProtNLM"/>
    </source>
</evidence>
<proteinExistence type="predicted"/>
<dbReference type="Proteomes" id="UP000322873">
    <property type="component" value="Unassembled WGS sequence"/>
</dbReference>
<organism evidence="7 8">
    <name type="scientific">Monilinia fructicola</name>
    <name type="common">Brown rot fungus</name>
    <name type="synonym">Ciboria fructicola</name>
    <dbReference type="NCBI Taxonomy" id="38448"/>
    <lineage>
        <taxon>Eukaryota</taxon>
        <taxon>Fungi</taxon>
        <taxon>Dikarya</taxon>
        <taxon>Ascomycota</taxon>
        <taxon>Pezizomycotina</taxon>
        <taxon>Leotiomycetes</taxon>
        <taxon>Helotiales</taxon>
        <taxon>Sclerotiniaceae</taxon>
        <taxon>Monilinia</taxon>
    </lineage>
</organism>
<feature type="transmembrane region" description="Helical" evidence="6">
    <location>
        <begin position="418"/>
        <end position="437"/>
    </location>
</feature>
<keyword evidence="4 6" id="KW-1133">Transmembrane helix</keyword>
<gene>
    <name evidence="7" type="ORF">EYC84_004549</name>
</gene>
<keyword evidence="8" id="KW-1185">Reference proteome</keyword>
<name>A0A5M9K387_MONFR</name>
<evidence type="ECO:0000313" key="7">
    <source>
        <dbReference type="EMBL" id="KAA8575380.1"/>
    </source>
</evidence>
<feature type="transmembrane region" description="Helical" evidence="6">
    <location>
        <begin position="285"/>
        <end position="305"/>
    </location>
</feature>
<dbReference type="SUPFAM" id="SSF103473">
    <property type="entry name" value="MFS general substrate transporter"/>
    <property type="match status" value="1"/>
</dbReference>
<evidence type="ECO:0000256" key="1">
    <source>
        <dbReference type="ARBA" id="ARBA00004141"/>
    </source>
</evidence>
<feature type="transmembrane region" description="Helical" evidence="6">
    <location>
        <begin position="236"/>
        <end position="259"/>
    </location>
</feature>
<dbReference type="InterPro" id="IPR036259">
    <property type="entry name" value="MFS_trans_sf"/>
</dbReference>
<dbReference type="InterPro" id="IPR011701">
    <property type="entry name" value="MFS"/>
</dbReference>
<feature type="transmembrane region" description="Helical" evidence="6">
    <location>
        <begin position="113"/>
        <end position="136"/>
    </location>
</feature>
<keyword evidence="3 6" id="KW-0812">Transmembrane</keyword>
<dbReference type="OrthoDB" id="3510214at2759"/>
<protein>
    <recommendedName>
        <fullName evidence="9">Major facilitator superfamily (MFS) profile domain-containing protein</fullName>
    </recommendedName>
</protein>
<evidence type="ECO:0000256" key="3">
    <source>
        <dbReference type="ARBA" id="ARBA00022692"/>
    </source>
</evidence>
<keyword evidence="2" id="KW-0813">Transport</keyword>
<dbReference type="PANTHER" id="PTHR43791">
    <property type="entry name" value="PERMEASE-RELATED"/>
    <property type="match status" value="1"/>
</dbReference>
<dbReference type="Pfam" id="PF07690">
    <property type="entry name" value="MFS_1"/>
    <property type="match status" value="1"/>
</dbReference>
<dbReference type="AlphaFoldDB" id="A0A5M9K387"/>
<evidence type="ECO:0000313" key="8">
    <source>
        <dbReference type="Proteomes" id="UP000322873"/>
    </source>
</evidence>
<comment type="subcellular location">
    <subcellularLocation>
        <location evidence="1">Membrane</location>
        <topology evidence="1">Multi-pass membrane protein</topology>
    </subcellularLocation>
</comment>
<evidence type="ECO:0000256" key="4">
    <source>
        <dbReference type="ARBA" id="ARBA00022989"/>
    </source>
</evidence>
<dbReference type="GO" id="GO:0016020">
    <property type="term" value="C:membrane"/>
    <property type="evidence" value="ECO:0007669"/>
    <property type="project" value="UniProtKB-SubCell"/>
</dbReference>
<evidence type="ECO:0000256" key="2">
    <source>
        <dbReference type="ARBA" id="ARBA00022448"/>
    </source>
</evidence>
<feature type="transmembrane region" description="Helical" evidence="6">
    <location>
        <begin position="148"/>
        <end position="172"/>
    </location>
</feature>
<comment type="caution">
    <text evidence="7">The sequence shown here is derived from an EMBL/GenBank/DDBJ whole genome shotgun (WGS) entry which is preliminary data.</text>
</comment>
<feature type="transmembrane region" description="Helical" evidence="6">
    <location>
        <begin position="317"/>
        <end position="339"/>
    </location>
</feature>
<evidence type="ECO:0000256" key="6">
    <source>
        <dbReference type="SAM" id="Phobius"/>
    </source>
</evidence>
<dbReference type="EMBL" id="VICG01000002">
    <property type="protein sequence ID" value="KAA8575380.1"/>
    <property type="molecule type" value="Genomic_DNA"/>
</dbReference>
<feature type="transmembrane region" description="Helical" evidence="6">
    <location>
        <begin position="345"/>
        <end position="368"/>
    </location>
</feature>
<accession>A0A5M9K387</accession>
<dbReference type="GO" id="GO:0022857">
    <property type="term" value="F:transmembrane transporter activity"/>
    <property type="evidence" value="ECO:0007669"/>
    <property type="project" value="InterPro"/>
</dbReference>
<dbReference type="Gene3D" id="1.20.1250.20">
    <property type="entry name" value="MFS general substrate transporter like domains"/>
    <property type="match status" value="1"/>
</dbReference>
<feature type="transmembrane region" description="Helical" evidence="6">
    <location>
        <begin position="380"/>
        <end position="398"/>
    </location>
</feature>
<reference evidence="7 8" key="1">
    <citation type="submission" date="2019-06" db="EMBL/GenBank/DDBJ databases">
        <title>Genome Sequence of the Brown Rot Fungal Pathogen Monilinia fructicola.</title>
        <authorList>
            <person name="De Miccolis Angelini R.M."/>
            <person name="Landi L."/>
            <person name="Abate D."/>
            <person name="Pollastro S."/>
            <person name="Romanazzi G."/>
            <person name="Faretra F."/>
        </authorList>
    </citation>
    <scope>NUCLEOTIDE SEQUENCE [LARGE SCALE GENOMIC DNA]</scope>
    <source>
        <strain evidence="7 8">Mfrc123</strain>
    </source>
</reference>
<evidence type="ECO:0000256" key="5">
    <source>
        <dbReference type="ARBA" id="ARBA00023136"/>
    </source>
</evidence>